<name>A0A1B8PK59_MORNO</name>
<dbReference type="Gene3D" id="3.40.50.620">
    <property type="entry name" value="HUPs"/>
    <property type="match status" value="1"/>
</dbReference>
<feature type="domain" description="Cytidyltransferase-like" evidence="12">
    <location>
        <begin position="6"/>
        <end position="188"/>
    </location>
</feature>
<dbReference type="Proteomes" id="UP000092671">
    <property type="component" value="Unassembled WGS sequence"/>
</dbReference>
<keyword evidence="7 11" id="KW-0547">Nucleotide-binding</keyword>
<dbReference type="SUPFAM" id="SSF52374">
    <property type="entry name" value="Nucleotidylyl transferase"/>
    <property type="match status" value="1"/>
</dbReference>
<keyword evidence="5 11" id="KW-0808">Transferase</keyword>
<sequence length="217" mass="24560">MKRVFLGGSFDPVHDGHLSMICLVHQRLSSLDLPYVISFLPTAGNPFKSMPTNSDHRLNMLSLACDLLQNQGINISIDTTEIHQIPPIYTIDTVQTLAQRYPTDERIFVMGGDSLANLHVWKNYEKILTHIKIWAFARKGKGKGKGNDDIALNVLARMTDDFDDFLKDKAIFYDKSPVPAISSTQIRQAITDAKQPPHLPEPIFDYIKNHQLYKTVL</sequence>
<accession>A0A1B8PK59</accession>
<evidence type="ECO:0000256" key="9">
    <source>
        <dbReference type="ARBA" id="ARBA00023027"/>
    </source>
</evidence>
<proteinExistence type="inferred from homology"/>
<dbReference type="PANTHER" id="PTHR39321">
    <property type="entry name" value="NICOTINATE-NUCLEOTIDE ADENYLYLTRANSFERASE-RELATED"/>
    <property type="match status" value="1"/>
</dbReference>
<evidence type="ECO:0000256" key="10">
    <source>
        <dbReference type="ARBA" id="ARBA00048721"/>
    </source>
</evidence>
<dbReference type="PANTHER" id="PTHR39321:SF3">
    <property type="entry name" value="PHOSPHOPANTETHEINE ADENYLYLTRANSFERASE"/>
    <property type="match status" value="1"/>
</dbReference>
<dbReference type="Pfam" id="PF01467">
    <property type="entry name" value="CTP_transf_like"/>
    <property type="match status" value="1"/>
</dbReference>
<comment type="pathway">
    <text evidence="2 11">Cofactor biosynthesis; NAD(+) biosynthesis; deamido-NAD(+) from nicotinate D-ribonucleotide: step 1/1.</text>
</comment>
<dbReference type="NCBIfam" id="TIGR00125">
    <property type="entry name" value="cyt_tran_rel"/>
    <property type="match status" value="1"/>
</dbReference>
<evidence type="ECO:0000313" key="13">
    <source>
        <dbReference type="EMBL" id="OBX50987.1"/>
    </source>
</evidence>
<keyword evidence="9 11" id="KW-0520">NAD</keyword>
<keyword evidence="8 11" id="KW-0067">ATP-binding</keyword>
<comment type="function">
    <text evidence="1 11">Catalyzes the reversible adenylation of nicotinate mononucleotide (NaMN) to nicotinic acid adenine dinucleotide (NaAD).</text>
</comment>
<dbReference type="OrthoDB" id="5295945at2"/>
<evidence type="ECO:0000256" key="11">
    <source>
        <dbReference type="HAMAP-Rule" id="MF_00244"/>
    </source>
</evidence>
<dbReference type="RefSeq" id="WP_066892924.1">
    <property type="nucleotide sequence ID" value="NZ_LZDN01000009.1"/>
</dbReference>
<dbReference type="InterPro" id="IPR014729">
    <property type="entry name" value="Rossmann-like_a/b/a_fold"/>
</dbReference>
<dbReference type="EC" id="2.7.7.18" evidence="11"/>
<dbReference type="CDD" id="cd02165">
    <property type="entry name" value="NMNAT"/>
    <property type="match status" value="1"/>
</dbReference>
<dbReference type="GO" id="GO:0004515">
    <property type="term" value="F:nicotinate-nucleotide adenylyltransferase activity"/>
    <property type="evidence" value="ECO:0007669"/>
    <property type="project" value="UniProtKB-UniRule"/>
</dbReference>
<evidence type="ECO:0000256" key="3">
    <source>
        <dbReference type="ARBA" id="ARBA00009014"/>
    </source>
</evidence>
<evidence type="ECO:0000256" key="5">
    <source>
        <dbReference type="ARBA" id="ARBA00022679"/>
    </source>
</evidence>
<organism evidence="13 14">
    <name type="scientific">Moraxella nonliquefaciens</name>
    <dbReference type="NCBI Taxonomy" id="478"/>
    <lineage>
        <taxon>Bacteria</taxon>
        <taxon>Pseudomonadati</taxon>
        <taxon>Pseudomonadota</taxon>
        <taxon>Gammaproteobacteria</taxon>
        <taxon>Moraxellales</taxon>
        <taxon>Moraxellaceae</taxon>
        <taxon>Moraxella</taxon>
    </lineage>
</organism>
<keyword evidence="6 11" id="KW-0548">Nucleotidyltransferase</keyword>
<dbReference type="EMBL" id="LZDN01000009">
    <property type="protein sequence ID" value="OBX50987.1"/>
    <property type="molecule type" value="Genomic_DNA"/>
</dbReference>
<evidence type="ECO:0000313" key="14">
    <source>
        <dbReference type="Proteomes" id="UP000092671"/>
    </source>
</evidence>
<protein>
    <recommendedName>
        <fullName evidence="11">Probable nicotinate-nucleotide adenylyltransferase</fullName>
        <ecNumber evidence="11">2.7.7.18</ecNumber>
    </recommendedName>
    <alternativeName>
        <fullName evidence="11">Deamido-NAD(+) diphosphorylase</fullName>
    </alternativeName>
    <alternativeName>
        <fullName evidence="11">Deamido-NAD(+) pyrophosphorylase</fullName>
    </alternativeName>
    <alternativeName>
        <fullName evidence="11">Nicotinate mononucleotide adenylyltransferase</fullName>
        <shortName evidence="11">NaMN adenylyltransferase</shortName>
    </alternativeName>
</protein>
<evidence type="ECO:0000256" key="8">
    <source>
        <dbReference type="ARBA" id="ARBA00022840"/>
    </source>
</evidence>
<comment type="caution">
    <text evidence="13">The sequence shown here is derived from an EMBL/GenBank/DDBJ whole genome shotgun (WGS) entry which is preliminary data.</text>
</comment>
<dbReference type="InterPro" id="IPR005248">
    <property type="entry name" value="NadD/NMNAT"/>
</dbReference>
<evidence type="ECO:0000256" key="7">
    <source>
        <dbReference type="ARBA" id="ARBA00022741"/>
    </source>
</evidence>
<evidence type="ECO:0000256" key="6">
    <source>
        <dbReference type="ARBA" id="ARBA00022695"/>
    </source>
</evidence>
<evidence type="ECO:0000256" key="1">
    <source>
        <dbReference type="ARBA" id="ARBA00002324"/>
    </source>
</evidence>
<reference evidence="13 14" key="1">
    <citation type="submission" date="2016-06" db="EMBL/GenBank/DDBJ databases">
        <title>Draft genome of Moraxella nonliquefaciens CCUG 60284.</title>
        <authorList>
            <person name="Salva-Serra F."/>
            <person name="Engstrom-Jakobsson H."/>
            <person name="Thorell K."/>
            <person name="Gonzales-Siles L."/>
            <person name="Karlsson R."/>
            <person name="Boulund F."/>
            <person name="Engstrand L."/>
            <person name="Kristiansson E."/>
            <person name="Moore E."/>
        </authorList>
    </citation>
    <scope>NUCLEOTIDE SEQUENCE [LARGE SCALE GENOMIC DNA]</scope>
    <source>
        <strain evidence="13 14">CCUG 60284</strain>
    </source>
</reference>
<dbReference type="HAMAP" id="MF_00244">
    <property type="entry name" value="NaMN_adenylyltr"/>
    <property type="match status" value="1"/>
</dbReference>
<evidence type="ECO:0000259" key="12">
    <source>
        <dbReference type="Pfam" id="PF01467"/>
    </source>
</evidence>
<gene>
    <name evidence="11" type="primary">nadD</name>
    <name evidence="13" type="ORF">A9Z60_08355</name>
</gene>
<dbReference type="UniPathway" id="UPA00253">
    <property type="reaction ID" value="UER00332"/>
</dbReference>
<dbReference type="NCBIfam" id="TIGR00482">
    <property type="entry name" value="nicotinate (nicotinamide) nucleotide adenylyltransferase"/>
    <property type="match status" value="1"/>
</dbReference>
<comment type="similarity">
    <text evidence="3 11">Belongs to the NadD family.</text>
</comment>
<keyword evidence="4 11" id="KW-0662">Pyridine nucleotide biosynthesis</keyword>
<dbReference type="GO" id="GO:0009435">
    <property type="term" value="P:NAD+ biosynthetic process"/>
    <property type="evidence" value="ECO:0007669"/>
    <property type="project" value="UniProtKB-UniRule"/>
</dbReference>
<dbReference type="AlphaFoldDB" id="A0A1B8PK59"/>
<comment type="catalytic activity">
    <reaction evidence="10 11">
        <text>nicotinate beta-D-ribonucleotide + ATP + H(+) = deamido-NAD(+) + diphosphate</text>
        <dbReference type="Rhea" id="RHEA:22860"/>
        <dbReference type="ChEBI" id="CHEBI:15378"/>
        <dbReference type="ChEBI" id="CHEBI:30616"/>
        <dbReference type="ChEBI" id="CHEBI:33019"/>
        <dbReference type="ChEBI" id="CHEBI:57502"/>
        <dbReference type="ChEBI" id="CHEBI:58437"/>
        <dbReference type="EC" id="2.7.7.18"/>
    </reaction>
</comment>
<evidence type="ECO:0000256" key="2">
    <source>
        <dbReference type="ARBA" id="ARBA00005019"/>
    </source>
</evidence>
<dbReference type="GO" id="GO:0005524">
    <property type="term" value="F:ATP binding"/>
    <property type="evidence" value="ECO:0007669"/>
    <property type="project" value="UniProtKB-KW"/>
</dbReference>
<evidence type="ECO:0000256" key="4">
    <source>
        <dbReference type="ARBA" id="ARBA00022642"/>
    </source>
</evidence>
<dbReference type="InterPro" id="IPR004821">
    <property type="entry name" value="Cyt_trans-like"/>
</dbReference>